<dbReference type="Pfam" id="PF00568">
    <property type="entry name" value="WH1"/>
    <property type="match status" value="1"/>
</dbReference>
<gene>
    <name evidence="2" type="ORF">RF11_11049</name>
</gene>
<dbReference type="InterPro" id="IPR000697">
    <property type="entry name" value="WH1/EVH1_dom"/>
</dbReference>
<dbReference type="Proteomes" id="UP000031668">
    <property type="component" value="Unassembled WGS sequence"/>
</dbReference>
<proteinExistence type="predicted"/>
<dbReference type="SUPFAM" id="SSF50729">
    <property type="entry name" value="PH domain-like"/>
    <property type="match status" value="1"/>
</dbReference>
<name>A0A0C2MZ31_THEKT</name>
<feature type="domain" description="WH1" evidence="1">
    <location>
        <begin position="17"/>
        <end position="126"/>
    </location>
</feature>
<evidence type="ECO:0000259" key="1">
    <source>
        <dbReference type="PROSITE" id="PS50229"/>
    </source>
</evidence>
<dbReference type="EMBL" id="JWZT01002428">
    <property type="protein sequence ID" value="KII69405.1"/>
    <property type="molecule type" value="Genomic_DNA"/>
</dbReference>
<comment type="caution">
    <text evidence="2">The sequence shown here is derived from an EMBL/GenBank/DDBJ whole genome shotgun (WGS) entry which is preliminary data.</text>
</comment>
<organism evidence="2 3">
    <name type="scientific">Thelohanellus kitauei</name>
    <name type="common">Myxosporean</name>
    <dbReference type="NCBI Taxonomy" id="669202"/>
    <lineage>
        <taxon>Eukaryota</taxon>
        <taxon>Metazoa</taxon>
        <taxon>Cnidaria</taxon>
        <taxon>Myxozoa</taxon>
        <taxon>Myxosporea</taxon>
        <taxon>Bivalvulida</taxon>
        <taxon>Platysporina</taxon>
        <taxon>Myxobolidae</taxon>
        <taxon>Thelohanellus</taxon>
    </lineage>
</organism>
<evidence type="ECO:0000313" key="3">
    <source>
        <dbReference type="Proteomes" id="UP000031668"/>
    </source>
</evidence>
<dbReference type="AlphaFoldDB" id="A0A0C2MZ31"/>
<dbReference type="Gene3D" id="2.30.29.30">
    <property type="entry name" value="Pleckstrin-homology domain (PH domain)/Phosphotyrosine-binding domain (PTB)"/>
    <property type="match status" value="1"/>
</dbReference>
<dbReference type="InterPro" id="IPR011993">
    <property type="entry name" value="PH-like_dom_sf"/>
</dbReference>
<protein>
    <submittedName>
        <fullName evidence="2">Wiskott-Aldrich syndrome protein</fullName>
    </submittedName>
</protein>
<sequence>MKASGLTEQEVTHFKSQVPQGEVIKKARVAELYMTVAPDHSDWSYSNTGIVSITKNTTTAYYQIHFYSLQEKRIVSTEELYIDMECSIYPHFFSFEGENCMIGFNFRADDNVNDFIKAFERALKKNKKRYNLDLQKEKFVQKQGIIRIFALR</sequence>
<reference evidence="2 3" key="1">
    <citation type="journal article" date="2014" name="Genome Biol. Evol.">
        <title>The genome of the myxosporean Thelohanellus kitauei shows adaptations to nutrient acquisition within its fish host.</title>
        <authorList>
            <person name="Yang Y."/>
            <person name="Xiong J."/>
            <person name="Zhou Z."/>
            <person name="Huo F."/>
            <person name="Miao W."/>
            <person name="Ran C."/>
            <person name="Liu Y."/>
            <person name="Zhang J."/>
            <person name="Feng J."/>
            <person name="Wang M."/>
            <person name="Wang M."/>
            <person name="Wang L."/>
            <person name="Yao B."/>
        </authorList>
    </citation>
    <scope>NUCLEOTIDE SEQUENCE [LARGE SCALE GENOMIC DNA]</scope>
    <source>
        <strain evidence="2">Wuqing</strain>
    </source>
</reference>
<evidence type="ECO:0000313" key="2">
    <source>
        <dbReference type="EMBL" id="KII69405.1"/>
    </source>
</evidence>
<dbReference type="PROSITE" id="PS50229">
    <property type="entry name" value="WH1"/>
    <property type="match status" value="1"/>
</dbReference>
<accession>A0A0C2MZ31</accession>
<dbReference type="OrthoDB" id="8963340at2759"/>
<keyword evidence="3" id="KW-1185">Reference proteome</keyword>